<dbReference type="InterPro" id="IPR020846">
    <property type="entry name" value="MFS_dom"/>
</dbReference>
<evidence type="ECO:0000256" key="4">
    <source>
        <dbReference type="ARBA" id="ARBA00023136"/>
    </source>
</evidence>
<sequence length="515" mass="58563">MKISSPLFPVSSLLQKVFFFAIHLLLAMEFLLATYSSSSYAVLNRHAVGELAQSPSHASWTSTIFFVGRGLGMFISPWLSQSLGKVRSLYSAIVILILSNLVMAIGEDFYLFLLIRFFLGLAVGAVMMLCQYVLMDFYPINKWPFVTSLFGFLLMTTFGFGPSFGALIQESHWNWREYFTLNVLLHSLGLVFLWALLGKKEEEKRKISFDGVGFLLITLCFISFQTLASRGQDEDWYNSLFINVLFFIGVASLIYFFVWELGEKKPFFDVRLLLMSNFLIANLIGPLSFGALYGAFSILIGALQEIGYSSFLSSLPLIPMLVCLPILYPLSVYLSNRSDPRPIASFCFALLALFCYMTSTYDFFNRRSYFVQSVLVSQLFLGGMVGILPPLNRMVIEGLSPRHQQMAISWSILLRTFSFTVGAGLLGTLLEHRTAFQQSRLVETRSLFDPSVVEFLQRLRELGLDSLQALKEYAYLVSQRSYILAVDDTFRFCAILYFFVSFFVWATKIKKLKKE</sequence>
<keyword evidence="4 5" id="KW-0472">Membrane</keyword>
<evidence type="ECO:0000256" key="1">
    <source>
        <dbReference type="ARBA" id="ARBA00004141"/>
    </source>
</evidence>
<feature type="transmembrane region" description="Helical" evidence="5">
    <location>
        <begin position="489"/>
        <end position="507"/>
    </location>
</feature>
<keyword evidence="3 5" id="KW-1133">Transmembrane helix</keyword>
<name>A0A4Y8PAK3_9BACT</name>
<evidence type="ECO:0000256" key="2">
    <source>
        <dbReference type="ARBA" id="ARBA00022692"/>
    </source>
</evidence>
<comment type="caution">
    <text evidence="7">The sequence shown here is derived from an EMBL/GenBank/DDBJ whole genome shotgun (WGS) entry which is preliminary data.</text>
</comment>
<gene>
    <name evidence="7" type="ORF">A7Q10_01315</name>
</gene>
<dbReference type="Proteomes" id="UP000297713">
    <property type="component" value="Unassembled WGS sequence"/>
</dbReference>
<keyword evidence="8" id="KW-1185">Reference proteome</keyword>
<dbReference type="Gene3D" id="1.20.1720.10">
    <property type="entry name" value="Multidrug resistance protein D"/>
    <property type="match status" value="1"/>
</dbReference>
<dbReference type="EMBL" id="LXQC01000154">
    <property type="protein sequence ID" value="TFE67442.1"/>
    <property type="molecule type" value="Genomic_DNA"/>
</dbReference>
<evidence type="ECO:0000256" key="3">
    <source>
        <dbReference type="ARBA" id="ARBA00022989"/>
    </source>
</evidence>
<dbReference type="PANTHER" id="PTHR23501:SF174">
    <property type="entry name" value="MULTIDRUG EXPORT PROTEIN EMRB-RELATED"/>
    <property type="match status" value="1"/>
</dbReference>
<feature type="transmembrane region" description="Helical" evidence="5">
    <location>
        <begin position="88"/>
        <end position="105"/>
    </location>
</feature>
<dbReference type="Gene3D" id="1.20.1250.20">
    <property type="entry name" value="MFS general substrate transporter like domains"/>
    <property type="match status" value="1"/>
</dbReference>
<accession>A0A4Y8PAK3</accession>
<feature type="domain" description="Major facilitator superfamily (MFS) profile" evidence="6">
    <location>
        <begin position="22"/>
        <end position="512"/>
    </location>
</feature>
<dbReference type="GO" id="GO:0005886">
    <property type="term" value="C:plasma membrane"/>
    <property type="evidence" value="ECO:0007669"/>
    <property type="project" value="TreeGrafter"/>
</dbReference>
<evidence type="ECO:0000313" key="7">
    <source>
        <dbReference type="EMBL" id="TFE67442.1"/>
    </source>
</evidence>
<feature type="transmembrane region" description="Helical" evidence="5">
    <location>
        <begin position="209"/>
        <end position="228"/>
    </location>
</feature>
<dbReference type="OrthoDB" id="9812221at2"/>
<dbReference type="Pfam" id="PF07690">
    <property type="entry name" value="MFS_1"/>
    <property type="match status" value="1"/>
</dbReference>
<feature type="transmembrane region" description="Helical" evidence="5">
    <location>
        <begin position="111"/>
        <end position="134"/>
    </location>
</feature>
<feature type="transmembrane region" description="Helical" evidence="5">
    <location>
        <begin position="412"/>
        <end position="430"/>
    </location>
</feature>
<organism evidence="7 8">
    <name type="scientific">Methylacidiphilum caldifontis</name>
    <dbReference type="NCBI Taxonomy" id="2795386"/>
    <lineage>
        <taxon>Bacteria</taxon>
        <taxon>Pseudomonadati</taxon>
        <taxon>Verrucomicrobiota</taxon>
        <taxon>Methylacidiphilae</taxon>
        <taxon>Methylacidiphilales</taxon>
        <taxon>Methylacidiphilaceae</taxon>
        <taxon>Methylacidiphilum (ex Ratnadevi et al. 2023)</taxon>
    </lineage>
</organism>
<feature type="transmembrane region" description="Helical" evidence="5">
    <location>
        <begin position="179"/>
        <end position="197"/>
    </location>
</feature>
<dbReference type="RefSeq" id="WP_134440527.1">
    <property type="nucleotide sequence ID" value="NZ_LXQC01000154.1"/>
</dbReference>
<reference evidence="7 8" key="1">
    <citation type="submission" date="2016-05" db="EMBL/GenBank/DDBJ databases">
        <title>Diversity and Homogeneity among Thermoacidophilic Verrucomicrobia Methanotrophs Linked with Geographical Origin.</title>
        <authorList>
            <person name="Erikstad H.-A."/>
            <person name="Smestad N.B."/>
            <person name="Ceballos R.M."/>
            <person name="Birkeland N.-K."/>
        </authorList>
    </citation>
    <scope>NUCLEOTIDE SEQUENCE [LARGE SCALE GENOMIC DNA]</scope>
    <source>
        <strain evidence="7 8">Phi</strain>
    </source>
</reference>
<feature type="transmembrane region" description="Helical" evidence="5">
    <location>
        <begin position="279"/>
        <end position="303"/>
    </location>
</feature>
<dbReference type="PROSITE" id="PS50850">
    <property type="entry name" value="MFS"/>
    <property type="match status" value="1"/>
</dbReference>
<feature type="transmembrane region" description="Helical" evidence="5">
    <location>
        <begin position="146"/>
        <end position="167"/>
    </location>
</feature>
<feature type="transmembrane region" description="Helical" evidence="5">
    <location>
        <begin position="17"/>
        <end position="37"/>
    </location>
</feature>
<feature type="transmembrane region" description="Helical" evidence="5">
    <location>
        <begin position="370"/>
        <end position="391"/>
    </location>
</feature>
<dbReference type="SUPFAM" id="SSF103473">
    <property type="entry name" value="MFS general substrate transporter"/>
    <property type="match status" value="1"/>
</dbReference>
<evidence type="ECO:0000259" key="6">
    <source>
        <dbReference type="PROSITE" id="PS50850"/>
    </source>
</evidence>
<dbReference type="InterPro" id="IPR011701">
    <property type="entry name" value="MFS"/>
</dbReference>
<comment type="subcellular location">
    <subcellularLocation>
        <location evidence="1">Membrane</location>
        <topology evidence="1">Multi-pass membrane protein</topology>
    </subcellularLocation>
</comment>
<dbReference type="PANTHER" id="PTHR23501">
    <property type="entry name" value="MAJOR FACILITATOR SUPERFAMILY"/>
    <property type="match status" value="1"/>
</dbReference>
<feature type="transmembrane region" description="Helical" evidence="5">
    <location>
        <begin position="240"/>
        <end position="258"/>
    </location>
</feature>
<protein>
    <submittedName>
        <fullName evidence="7">Multidrug ABC transporter permease</fullName>
    </submittedName>
</protein>
<evidence type="ECO:0000256" key="5">
    <source>
        <dbReference type="SAM" id="Phobius"/>
    </source>
</evidence>
<dbReference type="AlphaFoldDB" id="A0A4Y8PAK3"/>
<feature type="transmembrane region" description="Helical" evidence="5">
    <location>
        <begin position="346"/>
        <end position="364"/>
    </location>
</feature>
<dbReference type="GO" id="GO:0022857">
    <property type="term" value="F:transmembrane transporter activity"/>
    <property type="evidence" value="ECO:0007669"/>
    <property type="project" value="InterPro"/>
</dbReference>
<keyword evidence="2 5" id="KW-0812">Transmembrane</keyword>
<feature type="transmembrane region" description="Helical" evidence="5">
    <location>
        <begin position="315"/>
        <end position="334"/>
    </location>
</feature>
<dbReference type="InterPro" id="IPR036259">
    <property type="entry name" value="MFS_trans_sf"/>
</dbReference>
<evidence type="ECO:0000313" key="8">
    <source>
        <dbReference type="Proteomes" id="UP000297713"/>
    </source>
</evidence>
<proteinExistence type="predicted"/>